<protein>
    <submittedName>
        <fullName evidence="1">Uncharacterized protein</fullName>
    </submittedName>
</protein>
<name>A0ABR5BSQ5_9TREE</name>
<evidence type="ECO:0000313" key="1">
    <source>
        <dbReference type="EMBL" id="KIR78690.1"/>
    </source>
</evidence>
<accession>A0ABR5BSQ5</accession>
<dbReference type="EMBL" id="KN848709">
    <property type="protein sequence ID" value="KIR78690.1"/>
    <property type="molecule type" value="Genomic_DNA"/>
</dbReference>
<sequence>MAFSIVVSHLRLRHVRIRLSTARKTYNYVTRNDPPTTLQQLAFASSVTFTSSFPQSYPAQ</sequence>
<keyword evidence="2" id="KW-1185">Reference proteome</keyword>
<evidence type="ECO:0000313" key="2">
    <source>
        <dbReference type="Proteomes" id="UP000054272"/>
    </source>
</evidence>
<organism evidence="1 2">
    <name type="scientific">Cryptococcus gattii EJB2</name>
    <dbReference type="NCBI Taxonomy" id="1296103"/>
    <lineage>
        <taxon>Eukaryota</taxon>
        <taxon>Fungi</taxon>
        <taxon>Dikarya</taxon>
        <taxon>Basidiomycota</taxon>
        <taxon>Agaricomycotina</taxon>
        <taxon>Tremellomycetes</taxon>
        <taxon>Tremellales</taxon>
        <taxon>Cryptococcaceae</taxon>
        <taxon>Cryptococcus</taxon>
        <taxon>Cryptococcus gattii species complex</taxon>
    </lineage>
</organism>
<dbReference type="Proteomes" id="UP000054272">
    <property type="component" value="Unassembled WGS sequence"/>
</dbReference>
<proteinExistence type="predicted"/>
<reference evidence="1 2" key="1">
    <citation type="submission" date="2015-01" db="EMBL/GenBank/DDBJ databases">
        <title>The Genome Sequence of Cryptococcus gattii EJB2.</title>
        <authorList>
            <consortium name="The Broad Institute Genomics Platform"/>
            <person name="Cuomo C."/>
            <person name="Litvintseva A."/>
            <person name="Chen Y."/>
            <person name="Heitman J."/>
            <person name="Sun S."/>
            <person name="Springer D."/>
            <person name="Dromer F."/>
            <person name="Young S."/>
            <person name="Zeng Q."/>
            <person name="Gargeya S."/>
            <person name="Abouelleil A."/>
            <person name="Alvarado L."/>
            <person name="Chapman S.B."/>
            <person name="Gainer-Dewar J."/>
            <person name="Goldberg J."/>
            <person name="Griggs A."/>
            <person name="Gujja S."/>
            <person name="Hansen M."/>
            <person name="Howarth C."/>
            <person name="Imamovic A."/>
            <person name="Larimer J."/>
            <person name="Murphy C."/>
            <person name="Naylor J."/>
            <person name="Pearson M."/>
            <person name="Priest M."/>
            <person name="Roberts A."/>
            <person name="Saif S."/>
            <person name="Shea T."/>
            <person name="Sykes S."/>
            <person name="Wortman J."/>
            <person name="Nusbaum C."/>
            <person name="Birren B."/>
        </authorList>
    </citation>
    <scope>NUCLEOTIDE SEQUENCE [LARGE SCALE GENOMIC DNA]</scope>
    <source>
        <strain evidence="1 2">EJB2</strain>
    </source>
</reference>
<gene>
    <name evidence="1" type="ORF">I306_04259</name>
</gene>